<evidence type="ECO:0000256" key="3">
    <source>
        <dbReference type="PROSITE-ProRule" id="PRU00289"/>
    </source>
</evidence>
<comment type="caution">
    <text evidence="6">The sequence shown here is derived from an EMBL/GenBank/DDBJ whole genome shotgun (WGS) entry which is preliminary data.</text>
</comment>
<dbReference type="EMBL" id="JAESWA010000022">
    <property type="protein sequence ID" value="MBL4932283.1"/>
    <property type="molecule type" value="Genomic_DNA"/>
</dbReference>
<feature type="transmembrane region" description="Helical" evidence="4">
    <location>
        <begin position="59"/>
        <end position="80"/>
    </location>
</feature>
<gene>
    <name evidence="6" type="ORF">JK634_10730</name>
</gene>
<keyword evidence="4" id="KW-1133">Transmembrane helix</keyword>
<dbReference type="SUPFAM" id="SSF52540">
    <property type="entry name" value="P-loop containing nucleoside triphosphate hydrolases"/>
    <property type="match status" value="1"/>
</dbReference>
<dbReference type="GO" id="GO:0005524">
    <property type="term" value="F:ATP binding"/>
    <property type="evidence" value="ECO:0007669"/>
    <property type="project" value="UniProtKB-UniRule"/>
</dbReference>
<evidence type="ECO:0000256" key="1">
    <source>
        <dbReference type="ARBA" id="ARBA00022741"/>
    </source>
</evidence>
<keyword evidence="4" id="KW-0812">Transmembrane</keyword>
<evidence type="ECO:0000256" key="2">
    <source>
        <dbReference type="ARBA" id="ARBA00022840"/>
    </source>
</evidence>
<name>A0A937FHS9_9CLOT</name>
<feature type="transmembrane region" description="Helical" evidence="4">
    <location>
        <begin position="21"/>
        <end position="39"/>
    </location>
</feature>
<dbReference type="AlphaFoldDB" id="A0A937FHS9"/>
<dbReference type="RefSeq" id="WP_202767649.1">
    <property type="nucleotide sequence ID" value="NZ_JAESWA010000022.1"/>
</dbReference>
<evidence type="ECO:0000259" key="5">
    <source>
        <dbReference type="PROSITE" id="PS50901"/>
    </source>
</evidence>
<protein>
    <recommendedName>
        <fullName evidence="5">FtsK domain-containing protein</fullName>
    </recommendedName>
</protein>
<accession>A0A937FHS9</accession>
<feature type="binding site" evidence="3">
    <location>
        <begin position="221"/>
        <end position="228"/>
    </location>
    <ligand>
        <name>ATP</name>
        <dbReference type="ChEBI" id="CHEBI:30616"/>
    </ligand>
</feature>
<dbReference type="GO" id="GO:0003677">
    <property type="term" value="F:DNA binding"/>
    <property type="evidence" value="ECO:0007669"/>
    <property type="project" value="InterPro"/>
</dbReference>
<dbReference type="PROSITE" id="PS50901">
    <property type="entry name" value="FTSK"/>
    <property type="match status" value="1"/>
</dbReference>
<dbReference type="InterPro" id="IPR050206">
    <property type="entry name" value="FtsK/SpoIIIE/SftA"/>
</dbReference>
<feature type="domain" description="FtsK" evidence="5">
    <location>
        <begin position="204"/>
        <end position="394"/>
    </location>
</feature>
<organism evidence="6 7">
    <name type="scientific">Clostridium paridis</name>
    <dbReference type="NCBI Taxonomy" id="2803863"/>
    <lineage>
        <taxon>Bacteria</taxon>
        <taxon>Bacillati</taxon>
        <taxon>Bacillota</taxon>
        <taxon>Clostridia</taxon>
        <taxon>Eubacteriales</taxon>
        <taxon>Clostridiaceae</taxon>
        <taxon>Clostridium</taxon>
    </lineage>
</organism>
<sequence>MKKSKGVRIRQYHKSVVLKTFLFGGMALYTAFLSLFLMLRFKNLNNLQKGIETDLMGTGLSFLVVLIITIVIMGLFKFVFKKFFFNLNNKRKLCKVILNNNFFLLENIKSGSGKSKKRYIYFPRFYYSFKDEKITITIELDGSKFHSKYLDLGSVLEQMYNAELIDKVVKNSEVIYILQLISKSRRLSLDIKDERKFKAVIPLMEGLNWDIINVPHAIVTGGTGGGKTYFLFYLVRSLFNLENEVGDPLECIVKIIDPKMSDLSFLDSVLPGDVFFEEDKILKALRLAVEEMDRRYSLMRIKENQKIGSNFLEHNLNPYFIVFDEFIAFASALEKKKKEELRDRLFQIILKGRQAGIFLIPTSQRADAEFLSGAVRDNLGLRVSLGNLSSEGYKMTFGDVEKEFLPRTEKGQGYVYLMGESKVPVEFYSPLIPEDYDFIEDIKELLSRRKRSFSVERRDNDSLALALEESDIKEEV</sequence>
<dbReference type="Pfam" id="PF01580">
    <property type="entry name" value="FtsK_SpoIIIE"/>
    <property type="match status" value="1"/>
</dbReference>
<evidence type="ECO:0000313" key="7">
    <source>
        <dbReference type="Proteomes" id="UP000623681"/>
    </source>
</evidence>
<keyword evidence="7" id="KW-1185">Reference proteome</keyword>
<dbReference type="Proteomes" id="UP000623681">
    <property type="component" value="Unassembled WGS sequence"/>
</dbReference>
<proteinExistence type="predicted"/>
<evidence type="ECO:0000313" key="6">
    <source>
        <dbReference type="EMBL" id="MBL4932283.1"/>
    </source>
</evidence>
<dbReference type="PANTHER" id="PTHR22683">
    <property type="entry name" value="SPORULATION PROTEIN RELATED"/>
    <property type="match status" value="1"/>
</dbReference>
<dbReference type="InterPro" id="IPR027417">
    <property type="entry name" value="P-loop_NTPase"/>
</dbReference>
<keyword evidence="2 3" id="KW-0067">ATP-binding</keyword>
<reference evidence="6" key="1">
    <citation type="submission" date="2021-01" db="EMBL/GenBank/DDBJ databases">
        <title>Genome public.</title>
        <authorList>
            <person name="Liu C."/>
            <person name="Sun Q."/>
        </authorList>
    </citation>
    <scope>NUCLEOTIDE SEQUENCE</scope>
    <source>
        <strain evidence="6">YIM B02565</strain>
    </source>
</reference>
<keyword evidence="4" id="KW-0472">Membrane</keyword>
<evidence type="ECO:0000256" key="4">
    <source>
        <dbReference type="SAM" id="Phobius"/>
    </source>
</evidence>
<dbReference type="InterPro" id="IPR002543">
    <property type="entry name" value="FtsK_dom"/>
</dbReference>
<dbReference type="Gene3D" id="3.40.50.300">
    <property type="entry name" value="P-loop containing nucleotide triphosphate hydrolases"/>
    <property type="match status" value="1"/>
</dbReference>
<dbReference type="PANTHER" id="PTHR22683:SF47">
    <property type="entry name" value="FTSK DOMAIN-CONTAINING PROTEIN YDCQ"/>
    <property type="match status" value="1"/>
</dbReference>
<keyword evidence="1 3" id="KW-0547">Nucleotide-binding</keyword>